<accession>A0ABU6KEJ3</accession>
<feature type="transmembrane region" description="Helical" evidence="1">
    <location>
        <begin position="38"/>
        <end position="57"/>
    </location>
</feature>
<keyword evidence="3" id="KW-1185">Reference proteome</keyword>
<feature type="transmembrane region" description="Helical" evidence="1">
    <location>
        <begin position="15"/>
        <end position="33"/>
    </location>
</feature>
<organism evidence="2 3">
    <name type="scientific">Virgibacillus tibetensis</name>
    <dbReference type="NCBI Taxonomy" id="3042313"/>
    <lineage>
        <taxon>Bacteria</taxon>
        <taxon>Bacillati</taxon>
        <taxon>Bacillota</taxon>
        <taxon>Bacilli</taxon>
        <taxon>Bacillales</taxon>
        <taxon>Bacillaceae</taxon>
        <taxon>Virgibacillus</taxon>
    </lineage>
</organism>
<evidence type="ECO:0000313" key="2">
    <source>
        <dbReference type="EMBL" id="MEC5423498.1"/>
    </source>
</evidence>
<evidence type="ECO:0000256" key="1">
    <source>
        <dbReference type="SAM" id="Phobius"/>
    </source>
</evidence>
<gene>
    <name evidence="2" type="ORF">QGM71_08310</name>
</gene>
<keyword evidence="1" id="KW-0812">Transmembrane</keyword>
<dbReference type="EMBL" id="JARZFX010000003">
    <property type="protein sequence ID" value="MEC5423498.1"/>
    <property type="molecule type" value="Genomic_DNA"/>
</dbReference>
<keyword evidence="1" id="KW-1133">Transmembrane helix</keyword>
<evidence type="ECO:0000313" key="3">
    <source>
        <dbReference type="Proteomes" id="UP001335737"/>
    </source>
</evidence>
<proteinExistence type="predicted"/>
<comment type="caution">
    <text evidence="2">The sequence shown here is derived from an EMBL/GenBank/DDBJ whole genome shotgun (WGS) entry which is preliminary data.</text>
</comment>
<sequence>MDFLYDVRDFFYNDLFLFGVIIVLITVFLRLFFKKRTAFIIAVGLVAIGGIGTAFIIDQMKYTTFQEVFSEQINEKSDIRGMSISINDVSNRIPETKATATIRDEEIMERVLADFLKLELKKDVDAQLYHRDYTIKITTNNEVEEGRSVTDSFTMYVDENYINEYEVLSEKDHLSTVDLLVEDDAIDWRDVNE</sequence>
<name>A0ABU6KEJ3_9BACI</name>
<dbReference type="Proteomes" id="UP001335737">
    <property type="component" value="Unassembled WGS sequence"/>
</dbReference>
<dbReference type="RefSeq" id="WP_327607068.1">
    <property type="nucleotide sequence ID" value="NZ_JARZFX010000003.1"/>
</dbReference>
<reference evidence="2 3" key="1">
    <citation type="journal article" date="2024" name="Int. J. Syst. Evol. Microbiol.">
        <title>Virgibacillus tibetensis sp. nov., isolated from salt lake on the Tibetan Plateau of China.</title>
        <authorList>
            <person name="Phurbu D."/>
            <person name="Liu Z.-X."/>
            <person name="Wang R."/>
            <person name="Zheng Y.-Y."/>
            <person name="Liu H.-C."/>
            <person name="Zhou Y.-G."/>
            <person name="Yu Y.-J."/>
            <person name="Li A.-H."/>
        </authorList>
    </citation>
    <scope>NUCLEOTIDE SEQUENCE [LARGE SCALE GENOMIC DNA]</scope>
    <source>
        <strain evidence="2 3">C22-A2</strain>
    </source>
</reference>
<protein>
    <submittedName>
        <fullName evidence="2">Uncharacterized protein</fullName>
    </submittedName>
</protein>
<keyword evidence="1" id="KW-0472">Membrane</keyword>